<dbReference type="SUPFAM" id="SSF48452">
    <property type="entry name" value="TPR-like"/>
    <property type="match status" value="1"/>
</dbReference>
<reference evidence="1" key="1">
    <citation type="submission" date="2018-06" db="EMBL/GenBank/DDBJ databases">
        <authorList>
            <person name="Zhirakovskaya E."/>
        </authorList>
    </citation>
    <scope>NUCLEOTIDE SEQUENCE</scope>
</reference>
<dbReference type="InterPro" id="IPR019734">
    <property type="entry name" value="TPR_rpt"/>
</dbReference>
<protein>
    <submittedName>
        <fullName evidence="1">Uncharacterized protein</fullName>
    </submittedName>
</protein>
<dbReference type="Gene3D" id="1.25.40.10">
    <property type="entry name" value="Tetratricopeptide repeat domain"/>
    <property type="match status" value="1"/>
</dbReference>
<dbReference type="InterPro" id="IPR011990">
    <property type="entry name" value="TPR-like_helical_dom_sf"/>
</dbReference>
<gene>
    <name evidence="1" type="ORF">MNBD_DELTA02-1174</name>
</gene>
<accession>A0A3B0V5U7</accession>
<dbReference type="PROSITE" id="PS50005">
    <property type="entry name" value="TPR"/>
    <property type="match status" value="1"/>
</dbReference>
<dbReference type="AlphaFoldDB" id="A0A3B0V5U7"/>
<proteinExistence type="predicted"/>
<name>A0A3B0V5U7_9ZZZZ</name>
<evidence type="ECO:0000313" key="1">
    <source>
        <dbReference type="EMBL" id="VAW35733.1"/>
    </source>
</evidence>
<dbReference type="SMART" id="SM00028">
    <property type="entry name" value="TPR"/>
    <property type="match status" value="4"/>
</dbReference>
<organism evidence="1">
    <name type="scientific">hydrothermal vent metagenome</name>
    <dbReference type="NCBI Taxonomy" id="652676"/>
    <lineage>
        <taxon>unclassified sequences</taxon>
        <taxon>metagenomes</taxon>
        <taxon>ecological metagenomes</taxon>
    </lineage>
</organism>
<sequence length="258" mass="28266">MKKFLLLMAVVAFIFLPVTGRAGEGASEADAMPRPPAYKSRGELTAEIKRLEAISGRSWQEDFTLGVAYMHVGMTGPALVLLEKTVKERPSFEKGYESLGMARFKGGDMQGAVRAWERALKKNSKAVYLKKMIAAARERLVTAGKAEALLRQVNTGKKKGWEGHLELARLYLTLRDPGKSLVHVNKAIGIKGEDAALLEVQGRAYAGGADYRQAAGAFRKAYALAPENSPDRQRLSRMLADMENFVRRAEGGKKAPAE</sequence>
<dbReference type="EMBL" id="UOEZ01000033">
    <property type="protein sequence ID" value="VAW35733.1"/>
    <property type="molecule type" value="Genomic_DNA"/>
</dbReference>